<evidence type="ECO:0000313" key="3">
    <source>
        <dbReference type="Proteomes" id="UP000193431"/>
    </source>
</evidence>
<organism evidence="2 3">
    <name type="scientific">Nonlabens spongiae</name>
    <dbReference type="NCBI Taxonomy" id="331648"/>
    <lineage>
        <taxon>Bacteria</taxon>
        <taxon>Pseudomonadati</taxon>
        <taxon>Bacteroidota</taxon>
        <taxon>Flavobacteriia</taxon>
        <taxon>Flavobacteriales</taxon>
        <taxon>Flavobacteriaceae</taxon>
        <taxon>Nonlabens</taxon>
    </lineage>
</organism>
<dbReference type="Proteomes" id="UP000193431">
    <property type="component" value="Chromosome"/>
</dbReference>
<dbReference type="AlphaFoldDB" id="A0A1W6MGL6"/>
<evidence type="ECO:0000256" key="1">
    <source>
        <dbReference type="SAM" id="Phobius"/>
    </source>
</evidence>
<dbReference type="RefSeq" id="WP_085765542.1">
    <property type="nucleotide sequence ID" value="NZ_CP019344.1"/>
</dbReference>
<gene>
    <name evidence="2" type="ORF">BST97_01260</name>
</gene>
<name>A0A1W6MGL6_9FLAO</name>
<keyword evidence="1" id="KW-0472">Membrane</keyword>
<evidence type="ECO:0000313" key="2">
    <source>
        <dbReference type="EMBL" id="ARN76741.1"/>
    </source>
</evidence>
<sequence length="226" mass="26112">MDFLGVILIIVVIIVGFVVLPAWVSKMTGMSVGTKHGGTIARPDDFDKMKADSKNLAKKTKNQINNKGDLINKKIKGTYKYLFDKIEGTKLYPPDKTRSLSRFISLKKSIEERKQRIESDHEKSYLPESFKTNHPDFYAYQNEISEYNEYIEYIDKVDFKKYADFISQNSKYVPELAFTMIDKIGIKNANKVYGLIKEIEVGFWRNDLSEQESQKLKKVLSNKILG</sequence>
<reference evidence="2 3" key="1">
    <citation type="submission" date="2016-11" db="EMBL/GenBank/DDBJ databases">
        <title>Trade-off between light-utilization and light-protection in marine flavobacteria.</title>
        <authorList>
            <person name="Kumagai Y."/>
        </authorList>
    </citation>
    <scope>NUCLEOTIDE SEQUENCE [LARGE SCALE GENOMIC DNA]</scope>
    <source>
        <strain evidence="2 3">JCM 13191</strain>
    </source>
</reference>
<dbReference type="EMBL" id="CP019344">
    <property type="protein sequence ID" value="ARN76741.1"/>
    <property type="molecule type" value="Genomic_DNA"/>
</dbReference>
<protein>
    <submittedName>
        <fullName evidence="2">Uncharacterized protein</fullName>
    </submittedName>
</protein>
<keyword evidence="1" id="KW-1133">Transmembrane helix</keyword>
<proteinExistence type="predicted"/>
<accession>A0A1W6MGL6</accession>
<keyword evidence="1" id="KW-0812">Transmembrane</keyword>
<feature type="transmembrane region" description="Helical" evidence="1">
    <location>
        <begin position="6"/>
        <end position="25"/>
    </location>
</feature>
<keyword evidence="3" id="KW-1185">Reference proteome</keyword>